<dbReference type="Pfam" id="PF00072">
    <property type="entry name" value="Response_reg"/>
    <property type="match status" value="1"/>
</dbReference>
<dbReference type="InterPro" id="IPR050595">
    <property type="entry name" value="Bact_response_regulator"/>
</dbReference>
<dbReference type="InterPro" id="IPR001789">
    <property type="entry name" value="Sig_transdc_resp-reg_receiver"/>
</dbReference>
<dbReference type="EMBL" id="JAAIVB010000010">
    <property type="protein sequence ID" value="NEX60005.1"/>
    <property type="molecule type" value="Genomic_DNA"/>
</dbReference>
<dbReference type="PROSITE" id="PS50110">
    <property type="entry name" value="RESPONSE_REGULATORY"/>
    <property type="match status" value="1"/>
</dbReference>
<dbReference type="PANTHER" id="PTHR44591:SF3">
    <property type="entry name" value="RESPONSE REGULATORY DOMAIN-CONTAINING PROTEIN"/>
    <property type="match status" value="1"/>
</dbReference>
<sequence>MISTTIFTKTAKGVAELKDGAKGMSESMARALRRIDGKTTVGRLFEGLHSSEARTFSESLKELEARRLIRVFLQQDEASAAALSSASDDDASLQSYQVVELDPQEGVRAWAEARRGAQELTRNGFYTTGQAGAPSAAPTAPASREVLVVEDDEAIAKLIQLYLTRHGFIVRVIGDGLEAIKSLEADALPGLLLLDVNLPNVNGFDILAFTRSSDRSRGLPAIMVTAQASEADVLRGLREGADGYIFKPFEWKALHSCINRVLGIA</sequence>
<evidence type="ECO:0000259" key="3">
    <source>
        <dbReference type="PROSITE" id="PS50110"/>
    </source>
</evidence>
<evidence type="ECO:0000256" key="2">
    <source>
        <dbReference type="PROSITE-ProRule" id="PRU00169"/>
    </source>
</evidence>
<keyword evidence="1 2" id="KW-0597">Phosphoprotein</keyword>
<dbReference type="AlphaFoldDB" id="A0A6B3SKX0"/>
<dbReference type="SMART" id="SM00448">
    <property type="entry name" value="REC"/>
    <property type="match status" value="1"/>
</dbReference>
<keyword evidence="5" id="KW-1185">Reference proteome</keyword>
<feature type="modified residue" description="4-aspartylphosphate" evidence="2">
    <location>
        <position position="195"/>
    </location>
</feature>
<accession>A0A6B3SKX0</accession>
<evidence type="ECO:0000256" key="1">
    <source>
        <dbReference type="ARBA" id="ARBA00022553"/>
    </source>
</evidence>
<dbReference type="PANTHER" id="PTHR44591">
    <property type="entry name" value="STRESS RESPONSE REGULATOR PROTEIN 1"/>
    <property type="match status" value="1"/>
</dbReference>
<feature type="domain" description="Response regulatory" evidence="3">
    <location>
        <begin position="145"/>
        <end position="262"/>
    </location>
</feature>
<organism evidence="4 5">
    <name type="scientific">Noviherbaspirillum galbum</name>
    <dbReference type="NCBI Taxonomy" id="2709383"/>
    <lineage>
        <taxon>Bacteria</taxon>
        <taxon>Pseudomonadati</taxon>
        <taxon>Pseudomonadota</taxon>
        <taxon>Betaproteobacteria</taxon>
        <taxon>Burkholderiales</taxon>
        <taxon>Oxalobacteraceae</taxon>
        <taxon>Noviherbaspirillum</taxon>
    </lineage>
</organism>
<dbReference type="CDD" id="cd17574">
    <property type="entry name" value="REC_OmpR"/>
    <property type="match status" value="1"/>
</dbReference>
<proteinExistence type="predicted"/>
<dbReference type="Gene3D" id="3.40.50.2300">
    <property type="match status" value="1"/>
</dbReference>
<dbReference type="GO" id="GO:0000160">
    <property type="term" value="P:phosphorelay signal transduction system"/>
    <property type="evidence" value="ECO:0007669"/>
    <property type="project" value="InterPro"/>
</dbReference>
<dbReference type="SUPFAM" id="SSF52172">
    <property type="entry name" value="CheY-like"/>
    <property type="match status" value="1"/>
</dbReference>
<evidence type="ECO:0000313" key="5">
    <source>
        <dbReference type="Proteomes" id="UP000482155"/>
    </source>
</evidence>
<evidence type="ECO:0000313" key="4">
    <source>
        <dbReference type="EMBL" id="NEX60005.1"/>
    </source>
</evidence>
<reference evidence="4 5" key="1">
    <citation type="submission" date="2020-02" db="EMBL/GenBank/DDBJ databases">
        <authorList>
            <person name="Kim M.K."/>
        </authorList>
    </citation>
    <scope>NUCLEOTIDE SEQUENCE [LARGE SCALE GENOMIC DNA]</scope>
    <source>
        <strain evidence="4 5">17J57-3</strain>
    </source>
</reference>
<dbReference type="InterPro" id="IPR011006">
    <property type="entry name" value="CheY-like_superfamily"/>
</dbReference>
<protein>
    <submittedName>
        <fullName evidence="4">Response regulator</fullName>
    </submittedName>
</protein>
<gene>
    <name evidence="4" type="ORF">G3574_02840</name>
</gene>
<dbReference type="Proteomes" id="UP000482155">
    <property type="component" value="Unassembled WGS sequence"/>
</dbReference>
<comment type="caution">
    <text evidence="4">The sequence shown here is derived from an EMBL/GenBank/DDBJ whole genome shotgun (WGS) entry which is preliminary data.</text>
</comment>
<name>A0A6B3SKX0_9BURK</name>
<dbReference type="RefSeq" id="WP_163960501.1">
    <property type="nucleotide sequence ID" value="NZ_JAAIVB010000010.1"/>
</dbReference>